<protein>
    <submittedName>
        <fullName evidence="1">Uncharacterized protein</fullName>
    </submittedName>
</protein>
<gene>
    <name evidence="1" type="ORF">PACLA_8A063319</name>
</gene>
<dbReference type="AlphaFoldDB" id="A0A7D9IWD5"/>
<keyword evidence="2" id="KW-1185">Reference proteome</keyword>
<organism evidence="1 2">
    <name type="scientific">Paramuricea clavata</name>
    <name type="common">Red gorgonian</name>
    <name type="synonym">Violescent sea-whip</name>
    <dbReference type="NCBI Taxonomy" id="317549"/>
    <lineage>
        <taxon>Eukaryota</taxon>
        <taxon>Metazoa</taxon>
        <taxon>Cnidaria</taxon>
        <taxon>Anthozoa</taxon>
        <taxon>Octocorallia</taxon>
        <taxon>Malacalcyonacea</taxon>
        <taxon>Plexauridae</taxon>
        <taxon>Paramuricea</taxon>
    </lineage>
</organism>
<dbReference type="EMBL" id="CACRXK020010903">
    <property type="protein sequence ID" value="CAB4020326.1"/>
    <property type="molecule type" value="Genomic_DNA"/>
</dbReference>
<name>A0A7D9IWD5_PARCT</name>
<dbReference type="Proteomes" id="UP001152795">
    <property type="component" value="Unassembled WGS sequence"/>
</dbReference>
<accession>A0A7D9IWD5</accession>
<evidence type="ECO:0000313" key="1">
    <source>
        <dbReference type="EMBL" id="CAB4020326.1"/>
    </source>
</evidence>
<comment type="caution">
    <text evidence="1">The sequence shown here is derived from an EMBL/GenBank/DDBJ whole genome shotgun (WGS) entry which is preliminary data.</text>
</comment>
<sequence length="151" mass="17177">MVDHPFKQEVETNVKDELLKYRAKLANDLPDEQLLTGIDIATGFSTSIIENIVSKFWRIESLDSLKKMITFFNEDHALQSWLIVSSMKGHFPHIQDCNLKNIDNSLLELHSPTRSDYTSSDEINNSSDDSDVCVRKISNIVLNDSDSDDTD</sequence>
<proteinExistence type="predicted"/>
<evidence type="ECO:0000313" key="2">
    <source>
        <dbReference type="Proteomes" id="UP001152795"/>
    </source>
</evidence>
<reference evidence="1" key="1">
    <citation type="submission" date="2020-04" db="EMBL/GenBank/DDBJ databases">
        <authorList>
            <person name="Alioto T."/>
            <person name="Alioto T."/>
            <person name="Gomez Garrido J."/>
        </authorList>
    </citation>
    <scope>NUCLEOTIDE SEQUENCE</scope>
    <source>
        <strain evidence="1">A484AB</strain>
    </source>
</reference>